<gene>
    <name evidence="1" type="ORF">GOODEAATRI_016603</name>
</gene>
<evidence type="ECO:0000313" key="2">
    <source>
        <dbReference type="Proteomes" id="UP001476798"/>
    </source>
</evidence>
<name>A0ABV0PPV3_9TELE</name>
<dbReference type="Proteomes" id="UP001476798">
    <property type="component" value="Unassembled WGS sequence"/>
</dbReference>
<evidence type="ECO:0000313" key="1">
    <source>
        <dbReference type="EMBL" id="MEQ2185287.1"/>
    </source>
</evidence>
<accession>A0ABV0PPV3</accession>
<organism evidence="1 2">
    <name type="scientific">Goodea atripinnis</name>
    <dbReference type="NCBI Taxonomy" id="208336"/>
    <lineage>
        <taxon>Eukaryota</taxon>
        <taxon>Metazoa</taxon>
        <taxon>Chordata</taxon>
        <taxon>Craniata</taxon>
        <taxon>Vertebrata</taxon>
        <taxon>Euteleostomi</taxon>
        <taxon>Actinopterygii</taxon>
        <taxon>Neopterygii</taxon>
        <taxon>Teleostei</taxon>
        <taxon>Neoteleostei</taxon>
        <taxon>Acanthomorphata</taxon>
        <taxon>Ovalentaria</taxon>
        <taxon>Atherinomorphae</taxon>
        <taxon>Cyprinodontiformes</taxon>
        <taxon>Goodeidae</taxon>
        <taxon>Goodea</taxon>
    </lineage>
</organism>
<proteinExistence type="predicted"/>
<keyword evidence="2" id="KW-1185">Reference proteome</keyword>
<sequence length="111" mass="12764">MYIFQSPRMGLTFRTYFSMTIITLHNAFRARFSMLLADKFLKAMNTLIYNIPATREDYVQVTKSTLFPKPFVATGGLKTSQLLSELWQSGHLSSCMWTLSTKNSSQIPRQL</sequence>
<comment type="caution">
    <text evidence="1">The sequence shown here is derived from an EMBL/GenBank/DDBJ whole genome shotgun (WGS) entry which is preliminary data.</text>
</comment>
<reference evidence="1 2" key="1">
    <citation type="submission" date="2021-06" db="EMBL/GenBank/DDBJ databases">
        <authorList>
            <person name="Palmer J.M."/>
        </authorList>
    </citation>
    <scope>NUCLEOTIDE SEQUENCE [LARGE SCALE GENOMIC DNA]</scope>
    <source>
        <strain evidence="1 2">GA_2019</strain>
        <tissue evidence="1">Muscle</tissue>
    </source>
</reference>
<protein>
    <submittedName>
        <fullName evidence="1">Uncharacterized protein</fullName>
    </submittedName>
</protein>
<dbReference type="EMBL" id="JAHRIO010081258">
    <property type="protein sequence ID" value="MEQ2185287.1"/>
    <property type="molecule type" value="Genomic_DNA"/>
</dbReference>